<dbReference type="InterPro" id="IPR039893">
    <property type="entry name" value="CEP120-like"/>
</dbReference>
<feature type="coiled-coil region" evidence="1">
    <location>
        <begin position="413"/>
        <end position="539"/>
    </location>
</feature>
<keyword evidence="1" id="KW-0175">Coiled coil</keyword>
<proteinExistence type="predicted"/>
<gene>
    <name evidence="2" type="ORF">OEZ85_000765</name>
</gene>
<sequence>MTSPAAPSGGSAAAAGDGYFFKVQVLEGRGFGEEPQALLCCAAFAGDSKSTQYSVSTDAHVWNCSLTWRVSKDELRKAQASGSSHCKLTVLRKDGSKLGWAVVSLRSAKLQSQYKSDPTGKWLQLNASKLTDPPQLRELIGFLTGPCSAKLPPKLTPLRTLPAVDVLRGSEAALPNGCGSVDFAAGVMGLAGLLAAEPRVVLEVWHREKLRADLLLGVASVSLSALLQECWVDGYAPVYAMMARADGGDERQEQVQVGLLRVVLSLEDKVLGAVPGDFRQMPEYLVAWELEVWKKAEEARFRAQLKELEQQRMSVIEQQWWKRERAREAEAAALKAEYGRLEQQTKALLAAVQEREAKLLSAEADLARRRADLERQQAGRMSEAEAAVRRLQVECEHQLSLERDRTAAVARQRDAAESRLLAAEARAAALEAQFSEYRSAQRDTPEAQLQLQLQEVQAAAARAEDRAARAIKLKKQYKQQVLQLAREMAALHQQRQAEALQQLEQQQAAAAAQEQNSLAAAQQAELSTVKEQLAQLKAAALASAVAAAAAAAASPSRGSHGSDKVRRLLKEKVELIASGLYARDDPVVLQIDARVQALAEQQLSA</sequence>
<evidence type="ECO:0000313" key="2">
    <source>
        <dbReference type="EMBL" id="WIA21573.1"/>
    </source>
</evidence>
<organism evidence="2 3">
    <name type="scientific">Tetradesmus obliquus</name>
    <name type="common">Green alga</name>
    <name type="synonym">Acutodesmus obliquus</name>
    <dbReference type="NCBI Taxonomy" id="3088"/>
    <lineage>
        <taxon>Eukaryota</taxon>
        <taxon>Viridiplantae</taxon>
        <taxon>Chlorophyta</taxon>
        <taxon>core chlorophytes</taxon>
        <taxon>Chlorophyceae</taxon>
        <taxon>CS clade</taxon>
        <taxon>Sphaeropleales</taxon>
        <taxon>Scenedesmaceae</taxon>
        <taxon>Tetradesmus</taxon>
    </lineage>
</organism>
<dbReference type="PANTHER" id="PTHR21574:SF0">
    <property type="entry name" value="CENTROSOMAL PROTEIN OF 120 KDA"/>
    <property type="match status" value="1"/>
</dbReference>
<dbReference type="PANTHER" id="PTHR21574">
    <property type="entry name" value="CENTROSOMAL PROTEIN OF 120 KDA"/>
    <property type="match status" value="1"/>
</dbReference>
<dbReference type="InterPro" id="IPR035892">
    <property type="entry name" value="C2_domain_sf"/>
</dbReference>
<reference evidence="2 3" key="1">
    <citation type="submission" date="2023-05" db="EMBL/GenBank/DDBJ databases">
        <title>A 100% complete, gapless, phased diploid assembly of the Scenedesmus obliquus UTEX 3031 genome.</title>
        <authorList>
            <person name="Biondi T.C."/>
            <person name="Hanschen E.R."/>
            <person name="Kwon T."/>
            <person name="Eng W."/>
            <person name="Kruse C.P.S."/>
            <person name="Koehler S.I."/>
            <person name="Kunde Y."/>
            <person name="Gleasner C.D."/>
            <person name="You Mak K.T."/>
            <person name="Polle J."/>
            <person name="Hovde B.T."/>
            <person name="Starkenburg S.R."/>
        </authorList>
    </citation>
    <scope>NUCLEOTIDE SEQUENCE [LARGE SCALE GENOMIC DNA]</scope>
    <source>
        <strain evidence="2 3">DOE0152z</strain>
    </source>
</reference>
<dbReference type="Gene3D" id="2.60.40.150">
    <property type="entry name" value="C2 domain"/>
    <property type="match status" value="1"/>
</dbReference>
<evidence type="ECO:0000256" key="1">
    <source>
        <dbReference type="SAM" id="Coils"/>
    </source>
</evidence>
<name>A0ABY8UPP4_TETOB</name>
<protein>
    <recommendedName>
        <fullName evidence="4">C2 domain-containing protein</fullName>
    </recommendedName>
</protein>
<evidence type="ECO:0000313" key="3">
    <source>
        <dbReference type="Proteomes" id="UP001244341"/>
    </source>
</evidence>
<feature type="coiled-coil region" evidence="1">
    <location>
        <begin position="298"/>
        <end position="370"/>
    </location>
</feature>
<dbReference type="Proteomes" id="UP001244341">
    <property type="component" value="Chromosome 13b"/>
</dbReference>
<keyword evidence="3" id="KW-1185">Reference proteome</keyword>
<evidence type="ECO:0008006" key="4">
    <source>
        <dbReference type="Google" id="ProtNLM"/>
    </source>
</evidence>
<dbReference type="EMBL" id="CP126220">
    <property type="protein sequence ID" value="WIA21573.1"/>
    <property type="molecule type" value="Genomic_DNA"/>
</dbReference>
<accession>A0ABY8UPP4</accession>